<evidence type="ECO:0000256" key="6">
    <source>
        <dbReference type="ARBA" id="ARBA00023136"/>
    </source>
</evidence>
<feature type="transmembrane region" description="Helical" evidence="7">
    <location>
        <begin position="248"/>
        <end position="269"/>
    </location>
</feature>
<dbReference type="Gene3D" id="1.10.3720.10">
    <property type="entry name" value="MetI-like"/>
    <property type="match status" value="1"/>
</dbReference>
<comment type="similarity">
    <text evidence="7">Belongs to the binding-protein-dependent transport system permease family.</text>
</comment>
<dbReference type="RefSeq" id="WP_132016443.1">
    <property type="nucleotide sequence ID" value="NZ_SLUN01000037.1"/>
</dbReference>
<dbReference type="CDD" id="cd06261">
    <property type="entry name" value="TM_PBP2"/>
    <property type="match status" value="1"/>
</dbReference>
<keyword evidence="4 7" id="KW-0812">Transmembrane</keyword>
<evidence type="ECO:0000259" key="8">
    <source>
        <dbReference type="PROSITE" id="PS50928"/>
    </source>
</evidence>
<dbReference type="AlphaFoldDB" id="A0A4R1R315"/>
<keyword evidence="3" id="KW-1003">Cell membrane</keyword>
<protein>
    <submittedName>
        <fullName evidence="9">Carbohydrate ABC transporter membrane protein 2 (CUT1 family)</fullName>
    </submittedName>
</protein>
<dbReference type="GO" id="GO:0005886">
    <property type="term" value="C:plasma membrane"/>
    <property type="evidence" value="ECO:0007669"/>
    <property type="project" value="UniProtKB-SubCell"/>
</dbReference>
<comment type="subcellular location">
    <subcellularLocation>
        <location evidence="1 7">Cell membrane</location>
        <topology evidence="1 7">Multi-pass membrane protein</topology>
    </subcellularLocation>
</comment>
<dbReference type="SUPFAM" id="SSF161098">
    <property type="entry name" value="MetI-like"/>
    <property type="match status" value="1"/>
</dbReference>
<evidence type="ECO:0000313" key="10">
    <source>
        <dbReference type="Proteomes" id="UP000295008"/>
    </source>
</evidence>
<feature type="transmembrane region" description="Helical" evidence="7">
    <location>
        <begin position="149"/>
        <end position="168"/>
    </location>
</feature>
<dbReference type="PROSITE" id="PS50928">
    <property type="entry name" value="ABC_TM1"/>
    <property type="match status" value="1"/>
</dbReference>
<dbReference type="Proteomes" id="UP000295008">
    <property type="component" value="Unassembled WGS sequence"/>
</dbReference>
<dbReference type="Pfam" id="PF00528">
    <property type="entry name" value="BPD_transp_1"/>
    <property type="match status" value="1"/>
</dbReference>
<comment type="caution">
    <text evidence="9">The sequence shown here is derived from an EMBL/GenBank/DDBJ whole genome shotgun (WGS) entry which is preliminary data.</text>
</comment>
<feature type="transmembrane region" description="Helical" evidence="7">
    <location>
        <begin position="12"/>
        <end position="36"/>
    </location>
</feature>
<reference evidence="9 10" key="1">
    <citation type="submission" date="2019-03" db="EMBL/GenBank/DDBJ databases">
        <title>Genomic Encyclopedia of Type Strains, Phase IV (KMG-IV): sequencing the most valuable type-strain genomes for metagenomic binning, comparative biology and taxonomic classification.</title>
        <authorList>
            <person name="Goeker M."/>
        </authorList>
    </citation>
    <scope>NUCLEOTIDE SEQUENCE [LARGE SCALE GENOMIC DNA]</scope>
    <source>
        <strain evidence="9 10">LX-B</strain>
    </source>
</reference>
<dbReference type="PANTHER" id="PTHR43744">
    <property type="entry name" value="ABC TRANSPORTER PERMEASE PROTEIN MG189-RELATED-RELATED"/>
    <property type="match status" value="1"/>
</dbReference>
<gene>
    <name evidence="9" type="ORF">EDC14_103722</name>
</gene>
<feature type="transmembrane region" description="Helical" evidence="7">
    <location>
        <begin position="113"/>
        <end position="137"/>
    </location>
</feature>
<evidence type="ECO:0000256" key="5">
    <source>
        <dbReference type="ARBA" id="ARBA00022989"/>
    </source>
</evidence>
<evidence type="ECO:0000256" key="1">
    <source>
        <dbReference type="ARBA" id="ARBA00004651"/>
    </source>
</evidence>
<dbReference type="InterPro" id="IPR000515">
    <property type="entry name" value="MetI-like"/>
</dbReference>
<feature type="domain" description="ABC transmembrane type-1" evidence="8">
    <location>
        <begin position="78"/>
        <end position="269"/>
    </location>
</feature>
<evidence type="ECO:0000256" key="4">
    <source>
        <dbReference type="ARBA" id="ARBA00022692"/>
    </source>
</evidence>
<feature type="transmembrane region" description="Helical" evidence="7">
    <location>
        <begin position="189"/>
        <end position="212"/>
    </location>
</feature>
<sequence>MLNPYRTRRVLYRTIFHLLIFLLGFLMVYPVLWMVFGSFKTNYEILNESLKLLPKVFSVDNYIRGWRGFGNLTFAQFFLNSFIITTLATAGVTISSSLVAYAFARIRFPGRKFLFACMMATMMLPAQVVMIPQYIIFRNLDLTNTFVPLILPSWFSSAFFVFLMMQFIQGLPKELDEAAILDGCSRYSVYTRIIMPLISPALITTFIINFYWKWDDFMGPLIYLSRPKMFPVSLAIKLFADSSSETDFGAMFAMSTLSLLPVFFIFLFFNKYLVEGISTSGLKG</sequence>
<name>A0A4R1R315_HYDET</name>
<dbReference type="GO" id="GO:0055085">
    <property type="term" value="P:transmembrane transport"/>
    <property type="evidence" value="ECO:0007669"/>
    <property type="project" value="InterPro"/>
</dbReference>
<dbReference type="PANTHER" id="PTHR43744:SF6">
    <property type="entry name" value="ABC TRANSPORTER PERMEASE PROTEIN YESQ-RELATED"/>
    <property type="match status" value="1"/>
</dbReference>
<keyword evidence="10" id="KW-1185">Reference proteome</keyword>
<evidence type="ECO:0000313" key="9">
    <source>
        <dbReference type="EMBL" id="TCL59785.1"/>
    </source>
</evidence>
<proteinExistence type="inferred from homology"/>
<evidence type="ECO:0000256" key="2">
    <source>
        <dbReference type="ARBA" id="ARBA00022448"/>
    </source>
</evidence>
<accession>A0A4R1R315</accession>
<dbReference type="EMBL" id="SLUN01000037">
    <property type="protein sequence ID" value="TCL59785.1"/>
    <property type="molecule type" value="Genomic_DNA"/>
</dbReference>
<dbReference type="OrthoDB" id="9771544at2"/>
<keyword evidence="5 7" id="KW-1133">Transmembrane helix</keyword>
<evidence type="ECO:0000256" key="7">
    <source>
        <dbReference type="RuleBase" id="RU363032"/>
    </source>
</evidence>
<keyword evidence="2 7" id="KW-0813">Transport</keyword>
<feature type="transmembrane region" description="Helical" evidence="7">
    <location>
        <begin position="77"/>
        <end position="101"/>
    </location>
</feature>
<keyword evidence="6 7" id="KW-0472">Membrane</keyword>
<dbReference type="InterPro" id="IPR035906">
    <property type="entry name" value="MetI-like_sf"/>
</dbReference>
<organism evidence="9 10">
    <name type="scientific">Hydrogenispora ethanolica</name>
    <dbReference type="NCBI Taxonomy" id="1082276"/>
    <lineage>
        <taxon>Bacteria</taxon>
        <taxon>Bacillati</taxon>
        <taxon>Bacillota</taxon>
        <taxon>Hydrogenispora</taxon>
    </lineage>
</organism>
<evidence type="ECO:0000256" key="3">
    <source>
        <dbReference type="ARBA" id="ARBA00022475"/>
    </source>
</evidence>